<proteinExistence type="predicted"/>
<dbReference type="AlphaFoldDB" id="A0A2U1EZJ2"/>
<gene>
    <name evidence="6" type="ORF">C8D89_11562</name>
</gene>
<feature type="domain" description="PLD phosphodiesterase" evidence="5">
    <location>
        <begin position="591"/>
        <end position="618"/>
    </location>
</feature>
<reference evidence="6 7" key="1">
    <citation type="submission" date="2018-04" db="EMBL/GenBank/DDBJ databases">
        <title>Genomic Encyclopedia of Type Strains, Phase IV (KMG-IV): sequencing the most valuable type-strain genomes for metagenomic binning, comparative biology and taxonomic classification.</title>
        <authorList>
            <person name="Goeker M."/>
        </authorList>
    </citation>
    <scope>NUCLEOTIDE SEQUENCE [LARGE SCALE GENOMIC DNA]</scope>
    <source>
        <strain evidence="6 7">DSM 45771</strain>
    </source>
</reference>
<dbReference type="EMBL" id="QEKW01000015">
    <property type="protein sequence ID" value="PVZ05357.1"/>
    <property type="molecule type" value="Genomic_DNA"/>
</dbReference>
<dbReference type="CDD" id="cd09105">
    <property type="entry name" value="PLDc_vPLD1_2_like_2"/>
    <property type="match status" value="1"/>
</dbReference>
<evidence type="ECO:0000256" key="4">
    <source>
        <dbReference type="ARBA" id="ARBA00023098"/>
    </source>
</evidence>
<name>A0A2U1EZJ2_9PSEU</name>
<keyword evidence="4" id="KW-0443">Lipid metabolism</keyword>
<dbReference type="Proteomes" id="UP000245639">
    <property type="component" value="Unassembled WGS sequence"/>
</dbReference>
<evidence type="ECO:0000256" key="2">
    <source>
        <dbReference type="ARBA" id="ARBA00022737"/>
    </source>
</evidence>
<dbReference type="InterPro" id="IPR025202">
    <property type="entry name" value="PLD-like_dom"/>
</dbReference>
<dbReference type="Pfam" id="PF09949">
    <property type="entry name" value="APP1_cat"/>
    <property type="match status" value="1"/>
</dbReference>
<dbReference type="PANTHER" id="PTHR18896:SF76">
    <property type="entry name" value="PHOSPHOLIPASE"/>
    <property type="match status" value="1"/>
</dbReference>
<evidence type="ECO:0000256" key="3">
    <source>
        <dbReference type="ARBA" id="ARBA00022801"/>
    </source>
</evidence>
<dbReference type="InterPro" id="IPR001736">
    <property type="entry name" value="PLipase_D/transphosphatidylase"/>
</dbReference>
<dbReference type="GO" id="GO:0004630">
    <property type="term" value="F:phospholipase D activity"/>
    <property type="evidence" value="ECO:0007669"/>
    <property type="project" value="UniProtKB-EC"/>
</dbReference>
<keyword evidence="7" id="KW-1185">Reference proteome</keyword>
<dbReference type="GO" id="GO:0009395">
    <property type="term" value="P:phospholipid catabolic process"/>
    <property type="evidence" value="ECO:0007669"/>
    <property type="project" value="TreeGrafter"/>
</dbReference>
<protein>
    <submittedName>
        <fullName evidence="6">Phosphatidylserine/phosphatidylglycerophosphate/ cardiolipin synthase-like enzyme</fullName>
    </submittedName>
</protein>
<evidence type="ECO:0000313" key="7">
    <source>
        <dbReference type="Proteomes" id="UP000245639"/>
    </source>
</evidence>
<organism evidence="6 7">
    <name type="scientific">Actinomycetospora cinnamomea</name>
    <dbReference type="NCBI Taxonomy" id="663609"/>
    <lineage>
        <taxon>Bacteria</taxon>
        <taxon>Bacillati</taxon>
        <taxon>Actinomycetota</taxon>
        <taxon>Actinomycetes</taxon>
        <taxon>Pseudonocardiales</taxon>
        <taxon>Pseudonocardiaceae</taxon>
        <taxon>Actinomycetospora</taxon>
    </lineage>
</organism>
<dbReference type="SMART" id="SM00155">
    <property type="entry name" value="PLDc"/>
    <property type="match status" value="2"/>
</dbReference>
<evidence type="ECO:0000256" key="1">
    <source>
        <dbReference type="ARBA" id="ARBA00000798"/>
    </source>
</evidence>
<dbReference type="PROSITE" id="PS50035">
    <property type="entry name" value="PLD"/>
    <property type="match status" value="1"/>
</dbReference>
<keyword evidence="3" id="KW-0378">Hydrolase</keyword>
<evidence type="ECO:0000259" key="5">
    <source>
        <dbReference type="PROSITE" id="PS50035"/>
    </source>
</evidence>
<dbReference type="GO" id="GO:0008195">
    <property type="term" value="F:phosphatidate phosphatase activity"/>
    <property type="evidence" value="ECO:0007669"/>
    <property type="project" value="InterPro"/>
</dbReference>
<dbReference type="Pfam" id="PF13091">
    <property type="entry name" value="PLDc_2"/>
    <property type="match status" value="1"/>
</dbReference>
<accession>A0A2U1EZJ2</accession>
<dbReference type="Gene3D" id="3.30.870.10">
    <property type="entry name" value="Endonuclease Chain A"/>
    <property type="match status" value="2"/>
</dbReference>
<dbReference type="InterPro" id="IPR015679">
    <property type="entry name" value="PLipase_D_fam"/>
</dbReference>
<dbReference type="PANTHER" id="PTHR18896">
    <property type="entry name" value="PHOSPHOLIPASE D"/>
    <property type="match status" value="1"/>
</dbReference>
<comment type="caution">
    <text evidence="6">The sequence shown here is derived from an EMBL/GenBank/DDBJ whole genome shotgun (WGS) entry which is preliminary data.</text>
</comment>
<comment type="catalytic activity">
    <reaction evidence="1">
        <text>a 1,2-diacyl-sn-glycero-3-phosphocholine + H2O = a 1,2-diacyl-sn-glycero-3-phosphate + choline + H(+)</text>
        <dbReference type="Rhea" id="RHEA:14445"/>
        <dbReference type="ChEBI" id="CHEBI:15354"/>
        <dbReference type="ChEBI" id="CHEBI:15377"/>
        <dbReference type="ChEBI" id="CHEBI:15378"/>
        <dbReference type="ChEBI" id="CHEBI:57643"/>
        <dbReference type="ChEBI" id="CHEBI:58608"/>
        <dbReference type="EC" id="3.1.4.4"/>
    </reaction>
</comment>
<dbReference type="SUPFAM" id="SSF56024">
    <property type="entry name" value="Phospholipase D/nuclease"/>
    <property type="match status" value="2"/>
</dbReference>
<dbReference type="InterPro" id="IPR019236">
    <property type="entry name" value="APP1_cat"/>
</dbReference>
<keyword evidence="2" id="KW-0677">Repeat</keyword>
<sequence length="750" mass="82285">MMAPPSDTAGCLSPIGPPATMRTVTTGRPARLGVVYDIDGVLRVAPLRRQWGRLRALVAHGPRDRRSLLGMQRVLHVLADADPPADVHFLTALPIELARPLTAALRHDQYPGGTVLMAGRALLSGWLFGAGLERKRETLDRLAARHPDTHWVLVGDDAGHGPELFGGFARDHPDRVAAIAMRRLLDVEDASTRADDGGPPVVTAPNGEEMLPGLRAVLGLDEAGGAPRIDDWFLTDAQRGNPATRLRAWTDGNDVRPRVHGSVYYRALADRLATTGTGDQVLFLGWRGDGDQQLTDRGPTVAQALASAARRGARVCGLLWRSHLSAIGYHVERNRRLAADLRAAGGEVLLDQRVRPLGSHHQKLVVIRRDTDPRDDVAYVGGIDLVLGARDDIVHRGDPQSSGAANAYDRDPRHDAQLELRGPVVRDLHEVFFERWVDPTPLVRLPWHVVPDLVHRLPLRGSPLPVPAPDPPPAGRCAVQVLRTYPRRTPPLPFAPWGERSVARAFIKALGRARRIVYVEDQYLWSADVARVFAAALRRAPQLHLVAVVPRPHRDARPGPAVIGQAEAIAMVHEAGGDRVQILDVENDEASPVYVHAKVCVVDDVWATVGSNNFNTRSWTHDSELVTAILDDERDRRAPVDPGGLGDGARGFARRLRLELMREHLGLADDTAILDPDQAAGTVRARAAALDAWHAAGARGARPPGRLRRHTPAHEQVEVTRRRRWITGPAYRMVLDPDGRPLRARLQRTY</sequence>
<evidence type="ECO:0000313" key="6">
    <source>
        <dbReference type="EMBL" id="PVZ05357.1"/>
    </source>
</evidence>